<dbReference type="Pfam" id="PF04932">
    <property type="entry name" value="Wzy_C"/>
    <property type="match status" value="1"/>
</dbReference>
<dbReference type="RefSeq" id="WP_118084426.1">
    <property type="nucleotide sequence ID" value="NZ_QSJS01000028.1"/>
</dbReference>
<feature type="transmembrane region" description="Helical" evidence="5">
    <location>
        <begin position="192"/>
        <end position="225"/>
    </location>
</feature>
<protein>
    <recommendedName>
        <fullName evidence="6">O-antigen ligase-related domain-containing protein</fullName>
    </recommendedName>
</protein>
<feature type="transmembrane region" description="Helical" evidence="5">
    <location>
        <begin position="112"/>
        <end position="137"/>
    </location>
</feature>
<evidence type="ECO:0000256" key="3">
    <source>
        <dbReference type="ARBA" id="ARBA00022989"/>
    </source>
</evidence>
<evidence type="ECO:0000256" key="1">
    <source>
        <dbReference type="ARBA" id="ARBA00004141"/>
    </source>
</evidence>
<feature type="transmembrane region" description="Helical" evidence="5">
    <location>
        <begin position="9"/>
        <end position="25"/>
    </location>
</feature>
<dbReference type="AlphaFoldDB" id="A0A414HT52"/>
<evidence type="ECO:0000313" key="7">
    <source>
        <dbReference type="EMBL" id="RHD90744.1"/>
    </source>
</evidence>
<feature type="transmembrane region" description="Helical" evidence="5">
    <location>
        <begin position="263"/>
        <end position="281"/>
    </location>
</feature>
<dbReference type="GO" id="GO:0016020">
    <property type="term" value="C:membrane"/>
    <property type="evidence" value="ECO:0007669"/>
    <property type="project" value="UniProtKB-SubCell"/>
</dbReference>
<feature type="transmembrane region" description="Helical" evidence="5">
    <location>
        <begin position="237"/>
        <end position="256"/>
    </location>
</feature>
<dbReference type="Proteomes" id="UP000284835">
    <property type="component" value="Unassembled WGS sequence"/>
</dbReference>
<feature type="transmembrane region" description="Helical" evidence="5">
    <location>
        <begin position="157"/>
        <end position="180"/>
    </location>
</feature>
<feature type="transmembrane region" description="Helical" evidence="5">
    <location>
        <begin position="31"/>
        <end position="48"/>
    </location>
</feature>
<keyword evidence="2 5" id="KW-0812">Transmembrane</keyword>
<evidence type="ECO:0000256" key="2">
    <source>
        <dbReference type="ARBA" id="ARBA00022692"/>
    </source>
</evidence>
<evidence type="ECO:0000313" key="8">
    <source>
        <dbReference type="Proteomes" id="UP000284835"/>
    </source>
</evidence>
<dbReference type="PANTHER" id="PTHR37422">
    <property type="entry name" value="TEICHURONIC ACID BIOSYNTHESIS PROTEIN TUAE"/>
    <property type="match status" value="1"/>
</dbReference>
<feature type="transmembrane region" description="Helical" evidence="5">
    <location>
        <begin position="338"/>
        <end position="358"/>
    </location>
</feature>
<reference evidence="7 8" key="1">
    <citation type="submission" date="2018-08" db="EMBL/GenBank/DDBJ databases">
        <title>A genome reference for cultivated species of the human gut microbiota.</title>
        <authorList>
            <person name="Zou Y."/>
            <person name="Xue W."/>
            <person name="Luo G."/>
        </authorList>
    </citation>
    <scope>NUCLEOTIDE SEQUENCE [LARGE SCALE GENOMIC DNA]</scope>
    <source>
        <strain evidence="7 8">AM30-13AC</strain>
    </source>
</reference>
<accession>A0A414HT52</accession>
<gene>
    <name evidence="7" type="ORF">DW775_14345</name>
</gene>
<feature type="transmembrane region" description="Helical" evidence="5">
    <location>
        <begin position="379"/>
        <end position="399"/>
    </location>
</feature>
<dbReference type="InterPro" id="IPR007016">
    <property type="entry name" value="O-antigen_ligase-rel_domated"/>
</dbReference>
<dbReference type="EMBL" id="QSJS01000028">
    <property type="protein sequence ID" value="RHD90744.1"/>
    <property type="molecule type" value="Genomic_DNA"/>
</dbReference>
<organism evidence="7 8">
    <name type="scientific">Agathobacter rectalis</name>
    <dbReference type="NCBI Taxonomy" id="39491"/>
    <lineage>
        <taxon>Bacteria</taxon>
        <taxon>Bacillati</taxon>
        <taxon>Bacillota</taxon>
        <taxon>Clostridia</taxon>
        <taxon>Lachnospirales</taxon>
        <taxon>Lachnospiraceae</taxon>
        <taxon>Agathobacter</taxon>
    </lineage>
</organism>
<sequence>MSIRISKYSFNYILLLVLTILPSWFEIGGHIATSVVSFCMFFLIIFSIRKVDLQYVKESKIIWIWLCIRDIIYALHGEYMRMITLTIMVLLIAIVCRQCINNKDSFIHVLDTFIYFSFIVCIFGIIEAIVGKNIFLLLNNSGNVIMRNEERLGIMRIIGFTTQTTHYAIYAAMISLITLYRIEISYRKNRRIAFYCIYLFQLMNIIFTLSRTAIICYAIIIFIFFIKKGVKKFVRNISIAIIIVLLLIFLWGETFIGKTVIMALGAIIPGLSHMVTGVASAEANNAFGDRLKLYSWVFNSVKNNFIIGVGEKTNFNQEITIKNSLYTYNAIKNSIEVHYLYCLFHFGIVGMVSEIYLYMGNLINSFKAIRVHKIFENKISFEFTIFIIILFNIIAMFGIMQGEEMYTLYLLLFIWINYRKIEA</sequence>
<dbReference type="InterPro" id="IPR051533">
    <property type="entry name" value="WaaL-like"/>
</dbReference>
<keyword evidence="4 5" id="KW-0472">Membrane</keyword>
<feature type="transmembrane region" description="Helical" evidence="5">
    <location>
        <begin position="82"/>
        <end position="100"/>
    </location>
</feature>
<dbReference type="PANTHER" id="PTHR37422:SF13">
    <property type="entry name" value="LIPOPOLYSACCHARIDE BIOSYNTHESIS PROTEIN PA4999-RELATED"/>
    <property type="match status" value="1"/>
</dbReference>
<keyword evidence="3 5" id="KW-1133">Transmembrane helix</keyword>
<evidence type="ECO:0000256" key="5">
    <source>
        <dbReference type="SAM" id="Phobius"/>
    </source>
</evidence>
<comment type="caution">
    <text evidence="7">The sequence shown here is derived from an EMBL/GenBank/DDBJ whole genome shotgun (WGS) entry which is preliminary data.</text>
</comment>
<evidence type="ECO:0000256" key="4">
    <source>
        <dbReference type="ARBA" id="ARBA00023136"/>
    </source>
</evidence>
<evidence type="ECO:0000259" key="6">
    <source>
        <dbReference type="Pfam" id="PF04932"/>
    </source>
</evidence>
<comment type="subcellular location">
    <subcellularLocation>
        <location evidence="1">Membrane</location>
        <topology evidence="1">Multi-pass membrane protein</topology>
    </subcellularLocation>
</comment>
<name>A0A414HT52_9FIRM</name>
<proteinExistence type="predicted"/>
<feature type="domain" description="O-antigen ligase-related" evidence="6">
    <location>
        <begin position="199"/>
        <end position="352"/>
    </location>
</feature>